<dbReference type="InterPro" id="IPR042099">
    <property type="entry name" value="ANL_N_sf"/>
</dbReference>
<protein>
    <submittedName>
        <fullName evidence="2">Acyl-CoA synthetase</fullName>
    </submittedName>
</protein>
<organism evidence="2">
    <name type="scientific">Klebsiella quasipneumoniae</name>
    <dbReference type="NCBI Taxonomy" id="1463165"/>
    <lineage>
        <taxon>Bacteria</taxon>
        <taxon>Pseudomonadati</taxon>
        <taxon>Pseudomonadota</taxon>
        <taxon>Gammaproteobacteria</taxon>
        <taxon>Enterobacterales</taxon>
        <taxon>Enterobacteriaceae</taxon>
        <taxon>Klebsiella/Raoultella group</taxon>
        <taxon>Klebsiella</taxon>
        <taxon>Klebsiella pneumoniae complex</taxon>
    </lineage>
</organism>
<dbReference type="AlphaFoldDB" id="A0A483KLE0"/>
<evidence type="ECO:0000313" key="2">
    <source>
        <dbReference type="EMBL" id="TCX62290.1"/>
    </source>
</evidence>
<dbReference type="SUPFAM" id="SSF56801">
    <property type="entry name" value="Acetyl-CoA synthetase-like"/>
    <property type="match status" value="1"/>
</dbReference>
<comment type="caution">
    <text evidence="2">The sequence shown here is derived from an EMBL/GenBank/DDBJ whole genome shotgun (WGS) entry which is preliminary data.</text>
</comment>
<dbReference type="Gene3D" id="3.30.300.30">
    <property type="match status" value="1"/>
</dbReference>
<dbReference type="InterPro" id="IPR045851">
    <property type="entry name" value="AMP-bd_C_sf"/>
</dbReference>
<dbReference type="PANTHER" id="PTHR45398">
    <property type="match status" value="1"/>
</dbReference>
<dbReference type="Pfam" id="PF00501">
    <property type="entry name" value="AMP-binding"/>
    <property type="match status" value="1"/>
</dbReference>
<reference evidence="2" key="1">
    <citation type="submission" date="2019-01" db="EMBL/GenBank/DDBJ databases">
        <authorList>
            <person name="Lista F."/>
            <person name="Anselmo A."/>
        </authorList>
    </citation>
    <scope>NUCLEOTIDE SEQUENCE</scope>
    <source>
        <strain evidence="2">8S</strain>
    </source>
</reference>
<dbReference type="InterPro" id="IPR000873">
    <property type="entry name" value="AMP-dep_synth/lig_dom"/>
</dbReference>
<proteinExistence type="predicted"/>
<accession>A0A483KLE0</accession>
<dbReference type="Gene3D" id="3.40.50.12780">
    <property type="entry name" value="N-terminal domain of ligase-like"/>
    <property type="match status" value="1"/>
</dbReference>
<feature type="domain" description="AMP-dependent synthetase/ligase" evidence="1">
    <location>
        <begin position="127"/>
        <end position="292"/>
    </location>
</feature>
<dbReference type="PANTHER" id="PTHR45398:SF1">
    <property type="entry name" value="ENZYME, PUTATIVE (JCVI)-RELATED"/>
    <property type="match status" value="1"/>
</dbReference>
<name>A0A483KLE0_9ENTR</name>
<sequence length="449" mass="50645">MKQPLPLDQWLSAARSPETPIAWHDTHLWTLAHLRHDVAHLLTHLRQQPAMRWALCIENSYLFIVALLATLHAGKTPVLPGHGRISLLNEQKALFDGILSDKALAWDGALVIVESTMTVTSGQMHFPAPGKEACIELFTSGSTGQPKRICKPIGSLDREAALLSACYAGRLAGCRVVASVAPQHLYGLTFRLFLPMALGLPLHADMLEYTEQLTALSRKHRYLFISSPAFLKRLDHRLTPPPIEMIVSAGGKLLWQDAVQTARWCNTWPDEIYGSTESGVIACRQRVQDEAPWQPFPGIRFQPEGDAFRLFSPLITDNRGQLLEDILHFRESGHFHLAGRRDRVVKIEEKRISLSEVEQRLLELEGIIDAAVLPITRGSRQSIGVLLVLDNHARQRWGKSQETHWRKALRPLLEPVAIPRYWRVIDEIPVNSMNKRVYAQLQELFHAAP</sequence>
<dbReference type="GO" id="GO:0016877">
    <property type="term" value="F:ligase activity, forming carbon-sulfur bonds"/>
    <property type="evidence" value="ECO:0007669"/>
    <property type="project" value="UniProtKB-ARBA"/>
</dbReference>
<dbReference type="EMBL" id="SDCO01000005">
    <property type="protein sequence ID" value="TCX62290.1"/>
    <property type="molecule type" value="Genomic_DNA"/>
</dbReference>
<evidence type="ECO:0000259" key="1">
    <source>
        <dbReference type="Pfam" id="PF00501"/>
    </source>
</evidence>
<gene>
    <name evidence="2" type="ORF">ETE84_11725</name>
</gene>